<evidence type="ECO:0000313" key="11">
    <source>
        <dbReference type="Proteomes" id="UP001652461"/>
    </source>
</evidence>
<keyword evidence="3" id="KW-1003">Cell membrane</keyword>
<feature type="transmembrane region" description="Helical" evidence="9">
    <location>
        <begin position="152"/>
        <end position="176"/>
    </location>
</feature>
<evidence type="ECO:0000256" key="5">
    <source>
        <dbReference type="ARBA" id="ARBA00022683"/>
    </source>
</evidence>
<evidence type="ECO:0000256" key="8">
    <source>
        <dbReference type="ARBA" id="ARBA00023136"/>
    </source>
</evidence>
<dbReference type="Proteomes" id="UP001652461">
    <property type="component" value="Unassembled WGS sequence"/>
</dbReference>
<dbReference type="PROSITE" id="PS51106">
    <property type="entry name" value="PTS_EIIC_TYPE_4"/>
    <property type="match status" value="1"/>
</dbReference>
<evidence type="ECO:0000256" key="6">
    <source>
        <dbReference type="ARBA" id="ARBA00022692"/>
    </source>
</evidence>
<sequence length="256" mass="26944">MQINLIQAFLIGLVYYLGINGTPWLTMLGSTSLMRPMVCGTLVGLILGDPVAGCTIGAAINLPYIAWNAAGGAQSVDQGLAGTLGTTFALASGISASAAMTMAIAIGLLGNVIWILHLTVDIIFAHMADDAAEKGDIHKIGVWYNMILPQGFLFLISVIPVMLIVFFGTDAISGLLTSLPEGLLHALEMIGGVLPVLGIAMNLRAINTKTVLVFFLLGYLISIYSGISIVAISLFAAIIAFLYMQLTVKEKGEDNV</sequence>
<feature type="transmembrane region" description="Helical" evidence="9">
    <location>
        <begin position="6"/>
        <end position="26"/>
    </location>
</feature>
<evidence type="ECO:0000256" key="9">
    <source>
        <dbReference type="SAM" id="Phobius"/>
    </source>
</evidence>
<keyword evidence="11" id="KW-1185">Reference proteome</keyword>
<protein>
    <submittedName>
        <fullName evidence="10">PTS sugar transporter subunit IIC</fullName>
    </submittedName>
</protein>
<keyword evidence="7 9" id="KW-1133">Transmembrane helix</keyword>
<dbReference type="RefSeq" id="WP_158363319.1">
    <property type="nucleotide sequence ID" value="NZ_JAOQKC010000009.1"/>
</dbReference>
<keyword evidence="2" id="KW-0813">Transport</keyword>
<feature type="transmembrane region" description="Helical" evidence="9">
    <location>
        <begin position="182"/>
        <end position="200"/>
    </location>
</feature>
<evidence type="ECO:0000313" key="10">
    <source>
        <dbReference type="EMBL" id="MCU6696834.1"/>
    </source>
</evidence>
<dbReference type="PANTHER" id="PTHR32502">
    <property type="entry name" value="N-ACETYLGALACTOSAMINE PERMEASE II COMPONENT-RELATED"/>
    <property type="match status" value="1"/>
</dbReference>
<keyword evidence="5" id="KW-0598">Phosphotransferase system</keyword>
<feature type="transmembrane region" description="Helical" evidence="9">
    <location>
        <begin position="212"/>
        <end position="243"/>
    </location>
</feature>
<dbReference type="PANTHER" id="PTHR32502:SF8">
    <property type="entry name" value="N-ACETYLGALACTOSAMINE PERMEASE IIC COMPONENT 1"/>
    <property type="match status" value="1"/>
</dbReference>
<gene>
    <name evidence="10" type="ORF">OCV63_07975</name>
</gene>
<dbReference type="EMBL" id="JAOQKC010000009">
    <property type="protein sequence ID" value="MCU6696834.1"/>
    <property type="molecule type" value="Genomic_DNA"/>
</dbReference>
<feature type="transmembrane region" description="Helical" evidence="9">
    <location>
        <begin position="87"/>
        <end position="116"/>
    </location>
</feature>
<evidence type="ECO:0000256" key="3">
    <source>
        <dbReference type="ARBA" id="ARBA00022475"/>
    </source>
</evidence>
<organism evidence="10 11">
    <name type="scientific">Laedolimicola ammoniilytica</name>
    <dbReference type="NCBI Taxonomy" id="2981771"/>
    <lineage>
        <taxon>Bacteria</taxon>
        <taxon>Bacillati</taxon>
        <taxon>Bacillota</taxon>
        <taxon>Clostridia</taxon>
        <taxon>Lachnospirales</taxon>
        <taxon>Lachnospiraceae</taxon>
        <taxon>Laedolimicola</taxon>
    </lineage>
</organism>
<dbReference type="InterPro" id="IPR050303">
    <property type="entry name" value="GatZ_KbaZ_carbometab"/>
</dbReference>
<keyword evidence="6 9" id="KW-0812">Transmembrane</keyword>
<evidence type="ECO:0000256" key="2">
    <source>
        <dbReference type="ARBA" id="ARBA00022448"/>
    </source>
</evidence>
<comment type="caution">
    <text evidence="10">The sequence shown here is derived from an EMBL/GenBank/DDBJ whole genome shotgun (WGS) entry which is preliminary data.</text>
</comment>
<reference evidence="10 11" key="1">
    <citation type="journal article" date="2021" name="ISME Commun">
        <title>Automated analysis of genomic sequences facilitates high-throughput and comprehensive description of bacteria.</title>
        <authorList>
            <person name="Hitch T.C.A."/>
        </authorList>
    </citation>
    <scope>NUCLEOTIDE SEQUENCE [LARGE SCALE GENOMIC DNA]</scope>
    <source>
        <strain evidence="10 11">Sanger_04</strain>
    </source>
</reference>
<name>A0ABT2RWZ5_9FIRM</name>
<keyword evidence="4 10" id="KW-0762">Sugar transport</keyword>
<accession>A0ABT2RWZ5</accession>
<evidence type="ECO:0000256" key="7">
    <source>
        <dbReference type="ARBA" id="ARBA00022989"/>
    </source>
</evidence>
<keyword evidence="8 9" id="KW-0472">Membrane</keyword>
<dbReference type="InterPro" id="IPR004700">
    <property type="entry name" value="PTS_IIC_man"/>
</dbReference>
<dbReference type="Pfam" id="PF03609">
    <property type="entry name" value="EII-Sor"/>
    <property type="match status" value="1"/>
</dbReference>
<evidence type="ECO:0000256" key="4">
    <source>
        <dbReference type="ARBA" id="ARBA00022597"/>
    </source>
</evidence>
<proteinExistence type="predicted"/>
<evidence type="ECO:0000256" key="1">
    <source>
        <dbReference type="ARBA" id="ARBA00004651"/>
    </source>
</evidence>
<comment type="subcellular location">
    <subcellularLocation>
        <location evidence="1">Cell membrane</location>
        <topology evidence="1">Multi-pass membrane protein</topology>
    </subcellularLocation>
</comment>